<evidence type="ECO:0000256" key="7">
    <source>
        <dbReference type="ARBA" id="ARBA00022829"/>
    </source>
</evidence>
<dbReference type="Gene3D" id="1.10.443.10">
    <property type="entry name" value="Intergrase catalytic core"/>
    <property type="match status" value="1"/>
</dbReference>
<dbReference type="PROSITE" id="PS51898">
    <property type="entry name" value="TYR_RECOMBINASE"/>
    <property type="match status" value="1"/>
</dbReference>
<dbReference type="GO" id="GO:0005737">
    <property type="term" value="C:cytoplasm"/>
    <property type="evidence" value="ECO:0007669"/>
    <property type="project" value="UniProtKB-SubCell"/>
</dbReference>
<keyword evidence="11 12" id="KW-0131">Cell cycle</keyword>
<feature type="active site" evidence="12">
    <location>
        <position position="170"/>
    </location>
</feature>
<evidence type="ECO:0000256" key="9">
    <source>
        <dbReference type="ARBA" id="ARBA00023125"/>
    </source>
</evidence>
<reference evidence="16" key="1">
    <citation type="submission" date="2016-10" db="EMBL/GenBank/DDBJ databases">
        <authorList>
            <person name="Varghese N."/>
            <person name="Submissions S."/>
        </authorList>
    </citation>
    <scope>NUCLEOTIDE SEQUENCE [LARGE SCALE GENOMIC DNA]</scope>
    <source>
        <strain evidence="16">CGMCC 1.3703</strain>
    </source>
</reference>
<comment type="function">
    <text evidence="12">Site-specific tyrosine recombinase, which acts by catalyzing the cutting and rejoining of the recombining DNA molecules. The XerC-XerD complex is essential to convert dimers of the bacterial chromosome into monomers to permit their segregation at cell division. It also contributes to the segregational stability of plasmids.</text>
</comment>
<dbReference type="GO" id="GO:0009037">
    <property type="term" value="F:tyrosine-based site-specific recombinase activity"/>
    <property type="evidence" value="ECO:0007669"/>
    <property type="project" value="UniProtKB-UniRule"/>
</dbReference>
<dbReference type="Pfam" id="PF02899">
    <property type="entry name" value="Phage_int_SAM_1"/>
    <property type="match status" value="1"/>
</dbReference>
<evidence type="ECO:0000256" key="1">
    <source>
        <dbReference type="ARBA" id="ARBA00004496"/>
    </source>
</evidence>
<dbReference type="InterPro" id="IPR044068">
    <property type="entry name" value="CB"/>
</dbReference>
<dbReference type="OrthoDB" id="9801717at2"/>
<evidence type="ECO:0000256" key="11">
    <source>
        <dbReference type="ARBA" id="ARBA00023306"/>
    </source>
</evidence>
<evidence type="ECO:0000313" key="16">
    <source>
        <dbReference type="Proteomes" id="UP000198860"/>
    </source>
</evidence>
<dbReference type="InterPro" id="IPR011010">
    <property type="entry name" value="DNA_brk_join_enz"/>
</dbReference>
<dbReference type="GO" id="GO:0003677">
    <property type="term" value="F:DNA binding"/>
    <property type="evidence" value="ECO:0007669"/>
    <property type="project" value="UniProtKB-UniRule"/>
</dbReference>
<dbReference type="Gene3D" id="1.10.150.130">
    <property type="match status" value="1"/>
</dbReference>
<dbReference type="GO" id="GO:0006313">
    <property type="term" value="P:DNA transposition"/>
    <property type="evidence" value="ECO:0007669"/>
    <property type="project" value="UniProtKB-UniRule"/>
</dbReference>
<evidence type="ECO:0000256" key="2">
    <source>
        <dbReference type="ARBA" id="ARBA00006657"/>
    </source>
</evidence>
<dbReference type="NCBIfam" id="TIGR02224">
    <property type="entry name" value="recomb_XerC"/>
    <property type="match status" value="1"/>
</dbReference>
<dbReference type="InterPro" id="IPR002104">
    <property type="entry name" value="Integrase_catalytic"/>
</dbReference>
<dbReference type="NCBIfam" id="NF001399">
    <property type="entry name" value="PRK00283.1"/>
    <property type="match status" value="1"/>
</dbReference>
<name>A0A1H0SWG6_HALAD</name>
<dbReference type="GO" id="GO:0051301">
    <property type="term" value="P:cell division"/>
    <property type="evidence" value="ECO:0007669"/>
    <property type="project" value="UniProtKB-UniRule"/>
</dbReference>
<keyword evidence="10 12" id="KW-0233">DNA recombination</keyword>
<dbReference type="InterPro" id="IPR004107">
    <property type="entry name" value="Integrase_SAM-like_N"/>
</dbReference>
<evidence type="ECO:0000256" key="3">
    <source>
        <dbReference type="ARBA" id="ARBA00010450"/>
    </source>
</evidence>
<proteinExistence type="inferred from homology"/>
<keyword evidence="8 12" id="KW-0229">DNA integration</keyword>
<comment type="similarity">
    <text evidence="3 12">Belongs to the 'phage' integrase family. XerD subfamily.</text>
</comment>
<feature type="active site" evidence="12">
    <location>
        <position position="146"/>
    </location>
</feature>
<evidence type="ECO:0000256" key="5">
    <source>
        <dbReference type="ARBA" id="ARBA00022490"/>
    </source>
</evidence>
<dbReference type="HAMAP" id="MF_01807">
    <property type="entry name" value="Recomb_XerD"/>
    <property type="match status" value="1"/>
</dbReference>
<feature type="active site" evidence="12">
    <location>
        <position position="244"/>
    </location>
</feature>
<keyword evidence="9 12" id="KW-0238">DNA-binding</keyword>
<comment type="similarity">
    <text evidence="2">Belongs to the 'phage' integrase family. XerC subfamily.</text>
</comment>
<evidence type="ECO:0000256" key="8">
    <source>
        <dbReference type="ARBA" id="ARBA00022908"/>
    </source>
</evidence>
<feature type="domain" description="Tyr recombinase" evidence="13">
    <location>
        <begin position="107"/>
        <end position="289"/>
    </location>
</feature>
<dbReference type="InterPro" id="IPR013762">
    <property type="entry name" value="Integrase-like_cat_sf"/>
</dbReference>
<feature type="domain" description="Core-binding (CB)" evidence="14">
    <location>
        <begin position="1"/>
        <end position="86"/>
    </location>
</feature>
<sequence>MQHALEDFFHYLTVERGLSPNTIQSYKRDLSQYDRFLQQELGVKSWDEMTRSHIMKYLHHLNDQGRSSATIARLLSSIRLFHQFLIREKVTEHDPSLHIETPKKERKLPKVLSSDDVDKLLNIHAKDPLSARNKAMFEMLYATGLRVTELVSLKVTDLHLTMGFVRCLGKGSKERIIPLGDMAKDAVENYLQVGRDALVKHKQTEELFVNHHGNALSRQGFWKVLKAVARDMGVNKELTPHTLRHSFATHLLENGADLRAVQEMLGHADISTTQIYTHVSKTRLKDVYRSYHPRA</sequence>
<keyword evidence="7 12" id="KW-0159">Chromosome partition</keyword>
<dbReference type="HAMAP" id="MF_01808">
    <property type="entry name" value="Recomb_XerC_XerD"/>
    <property type="match status" value="1"/>
</dbReference>
<evidence type="ECO:0000256" key="4">
    <source>
        <dbReference type="ARBA" id="ARBA00015810"/>
    </source>
</evidence>
<dbReference type="NCBIfam" id="NF040815">
    <property type="entry name" value="recomb_XerA_Arch"/>
    <property type="match status" value="1"/>
</dbReference>
<feature type="active site" description="O-(3'-phospho-DNA)-tyrosine intermediate" evidence="12">
    <location>
        <position position="276"/>
    </location>
</feature>
<evidence type="ECO:0000313" key="15">
    <source>
        <dbReference type="EMBL" id="SDP46117.1"/>
    </source>
</evidence>
<evidence type="ECO:0000256" key="6">
    <source>
        <dbReference type="ARBA" id="ARBA00022618"/>
    </source>
</evidence>
<dbReference type="GO" id="GO:0007059">
    <property type="term" value="P:chromosome segregation"/>
    <property type="evidence" value="ECO:0007669"/>
    <property type="project" value="UniProtKB-UniRule"/>
</dbReference>
<dbReference type="InterPro" id="IPR011931">
    <property type="entry name" value="Recomb_XerC"/>
</dbReference>
<dbReference type="NCBIfam" id="TIGR02225">
    <property type="entry name" value="recomb_XerD"/>
    <property type="match status" value="1"/>
</dbReference>
<dbReference type="PANTHER" id="PTHR30349:SF81">
    <property type="entry name" value="TYROSINE RECOMBINASE XERC"/>
    <property type="match status" value="1"/>
</dbReference>
<dbReference type="InterPro" id="IPR023009">
    <property type="entry name" value="Tyrosine_recombinase_XerC/XerD"/>
</dbReference>
<feature type="active site" evidence="12">
    <location>
        <position position="267"/>
    </location>
</feature>
<keyword evidence="6 12" id="KW-0132">Cell division</keyword>
<gene>
    <name evidence="12" type="primary">xerD</name>
    <name evidence="15" type="ORF">SAMN05421677_11956</name>
</gene>
<dbReference type="AlphaFoldDB" id="A0A1H0SWG6"/>
<dbReference type="STRING" id="240303.SAMN05421677_11956"/>
<dbReference type="PANTHER" id="PTHR30349">
    <property type="entry name" value="PHAGE INTEGRASE-RELATED"/>
    <property type="match status" value="1"/>
</dbReference>
<dbReference type="RefSeq" id="WP_089654069.1">
    <property type="nucleotide sequence ID" value="NZ_FNIZ01000019.1"/>
</dbReference>
<comment type="subcellular location">
    <subcellularLocation>
        <location evidence="1 12">Cytoplasm</location>
    </subcellularLocation>
</comment>
<feature type="active site" evidence="12">
    <location>
        <position position="241"/>
    </location>
</feature>
<dbReference type="SUPFAM" id="SSF56349">
    <property type="entry name" value="DNA breaking-rejoining enzymes"/>
    <property type="match status" value="1"/>
</dbReference>
<dbReference type="InterPro" id="IPR011932">
    <property type="entry name" value="Recomb_XerD"/>
</dbReference>
<evidence type="ECO:0000256" key="12">
    <source>
        <dbReference type="HAMAP-Rule" id="MF_01807"/>
    </source>
</evidence>
<organism evidence="15 16">
    <name type="scientific">Halobacillus aidingensis</name>
    <dbReference type="NCBI Taxonomy" id="240303"/>
    <lineage>
        <taxon>Bacteria</taxon>
        <taxon>Bacillati</taxon>
        <taxon>Bacillota</taxon>
        <taxon>Bacilli</taxon>
        <taxon>Bacillales</taxon>
        <taxon>Bacillaceae</taxon>
        <taxon>Halobacillus</taxon>
    </lineage>
</organism>
<protein>
    <recommendedName>
        <fullName evidence="4 12">Tyrosine recombinase XerD</fullName>
    </recommendedName>
</protein>
<evidence type="ECO:0000259" key="13">
    <source>
        <dbReference type="PROSITE" id="PS51898"/>
    </source>
</evidence>
<dbReference type="PROSITE" id="PS51900">
    <property type="entry name" value="CB"/>
    <property type="match status" value="1"/>
</dbReference>
<dbReference type="InterPro" id="IPR010998">
    <property type="entry name" value="Integrase_recombinase_N"/>
</dbReference>
<accession>A0A1H0SWG6</accession>
<dbReference type="Proteomes" id="UP000198860">
    <property type="component" value="Unassembled WGS sequence"/>
</dbReference>
<dbReference type="CDD" id="cd00798">
    <property type="entry name" value="INT_XerDC_C"/>
    <property type="match status" value="1"/>
</dbReference>
<comment type="subunit">
    <text evidence="12">Forms a cyclic heterotetrameric complex composed of two molecules of XerC and two molecules of XerD.</text>
</comment>
<dbReference type="EMBL" id="FNIZ01000019">
    <property type="protein sequence ID" value="SDP46117.1"/>
    <property type="molecule type" value="Genomic_DNA"/>
</dbReference>
<evidence type="ECO:0000259" key="14">
    <source>
        <dbReference type="PROSITE" id="PS51900"/>
    </source>
</evidence>
<evidence type="ECO:0000256" key="10">
    <source>
        <dbReference type="ARBA" id="ARBA00023172"/>
    </source>
</evidence>
<dbReference type="InterPro" id="IPR050090">
    <property type="entry name" value="Tyrosine_recombinase_XerCD"/>
</dbReference>
<keyword evidence="16" id="KW-1185">Reference proteome</keyword>
<keyword evidence="5 12" id="KW-0963">Cytoplasm</keyword>
<dbReference type="Pfam" id="PF00589">
    <property type="entry name" value="Phage_integrase"/>
    <property type="match status" value="1"/>
</dbReference>